<protein>
    <recommendedName>
        <fullName evidence="3">Bacteriocin immunity protein</fullName>
    </recommendedName>
</protein>
<organism evidence="1 2">
    <name type="scientific">Weissella muntiaci</name>
    <dbReference type="NCBI Taxonomy" id="2508881"/>
    <lineage>
        <taxon>Bacteria</taxon>
        <taxon>Bacillati</taxon>
        <taxon>Bacillota</taxon>
        <taxon>Bacilli</taxon>
        <taxon>Lactobacillales</taxon>
        <taxon>Lactobacillaceae</taxon>
        <taxon>Weissella</taxon>
    </lineage>
</organism>
<evidence type="ECO:0000313" key="1">
    <source>
        <dbReference type="EMBL" id="TYC48436.1"/>
    </source>
</evidence>
<reference evidence="1 2" key="1">
    <citation type="submission" date="2019-01" db="EMBL/GenBank/DDBJ databases">
        <title>Weissella sp. nov., a novel lactic acid bacterium isolated from animal feces.</title>
        <authorList>
            <person name="Wang L.-T."/>
        </authorList>
    </citation>
    <scope>NUCLEOTIDE SEQUENCE [LARGE SCALE GENOMIC DNA]</scope>
    <source>
        <strain evidence="1 2">8H-2</strain>
    </source>
</reference>
<evidence type="ECO:0000313" key="2">
    <source>
        <dbReference type="Proteomes" id="UP000371977"/>
    </source>
</evidence>
<keyword evidence="2" id="KW-1185">Reference proteome</keyword>
<proteinExistence type="predicted"/>
<dbReference type="Proteomes" id="UP000371977">
    <property type="component" value="Unassembled WGS sequence"/>
</dbReference>
<gene>
    <name evidence="1" type="ORF">ESZ50_08730</name>
</gene>
<evidence type="ECO:0008006" key="3">
    <source>
        <dbReference type="Google" id="ProtNLM"/>
    </source>
</evidence>
<dbReference type="RefSeq" id="WP_148623182.1">
    <property type="nucleotide sequence ID" value="NZ_SDGZ01000020.1"/>
</dbReference>
<dbReference type="AlphaFoldDB" id="A0A6C2C4D5"/>
<comment type="caution">
    <text evidence="1">The sequence shown here is derived from an EMBL/GenBank/DDBJ whole genome shotgun (WGS) entry which is preliminary data.</text>
</comment>
<sequence length="102" mass="11665">MEYIEKKIYAVLTGLLKNNNDLTRHERKYLTRAKDGIDSGFGFASSINALELSLRALNKKEALTTETKIFFNTLISLYGEPDYRELNEFGKSMRGFPYIGGF</sequence>
<name>A0A6C2C4D5_9LACO</name>
<dbReference type="EMBL" id="SDGZ01000020">
    <property type="protein sequence ID" value="TYC48436.1"/>
    <property type="molecule type" value="Genomic_DNA"/>
</dbReference>
<accession>A0A6C2C4D5</accession>